<evidence type="ECO:0000313" key="1">
    <source>
        <dbReference type="EMBL" id="GAA0508905.1"/>
    </source>
</evidence>
<protein>
    <submittedName>
        <fullName evidence="1">Uncharacterized protein</fullName>
    </submittedName>
</protein>
<evidence type="ECO:0000313" key="2">
    <source>
        <dbReference type="Proteomes" id="UP001500191"/>
    </source>
</evidence>
<name>A0ABP3LWY8_9DEIO</name>
<gene>
    <name evidence="1" type="ORF">GCM10008937_15930</name>
</gene>
<dbReference type="EMBL" id="BAAADB010000012">
    <property type="protein sequence ID" value="GAA0508905.1"/>
    <property type="molecule type" value="Genomic_DNA"/>
</dbReference>
<dbReference type="Proteomes" id="UP001500191">
    <property type="component" value="Unassembled WGS sequence"/>
</dbReference>
<accession>A0ABP3LWY8</accession>
<reference evidence="2" key="1">
    <citation type="journal article" date="2019" name="Int. J. Syst. Evol. Microbiol.">
        <title>The Global Catalogue of Microorganisms (GCM) 10K type strain sequencing project: providing services to taxonomists for standard genome sequencing and annotation.</title>
        <authorList>
            <consortium name="The Broad Institute Genomics Platform"/>
            <consortium name="The Broad Institute Genome Sequencing Center for Infectious Disease"/>
            <person name="Wu L."/>
            <person name="Ma J."/>
        </authorList>
    </citation>
    <scope>NUCLEOTIDE SEQUENCE [LARGE SCALE GENOMIC DNA]</scope>
    <source>
        <strain evidence="2">JCM 14368</strain>
    </source>
</reference>
<comment type="caution">
    <text evidence="1">The sequence shown here is derived from an EMBL/GenBank/DDBJ whole genome shotgun (WGS) entry which is preliminary data.</text>
</comment>
<keyword evidence="2" id="KW-1185">Reference proteome</keyword>
<proteinExistence type="predicted"/>
<organism evidence="1 2">
    <name type="scientific">Deinococcus depolymerans</name>
    <dbReference type="NCBI Taxonomy" id="392408"/>
    <lineage>
        <taxon>Bacteria</taxon>
        <taxon>Thermotogati</taxon>
        <taxon>Deinococcota</taxon>
        <taxon>Deinococci</taxon>
        <taxon>Deinococcales</taxon>
        <taxon>Deinococcaceae</taxon>
        <taxon>Deinococcus</taxon>
    </lineage>
</organism>
<dbReference type="RefSeq" id="WP_343757526.1">
    <property type="nucleotide sequence ID" value="NZ_BAAADB010000012.1"/>
</dbReference>
<sequence>MTDAELLARAHEMMNALRAGEQIWINDVLHMWEQLYSKARDTEREQALVWAEAAFALVSACPDCWREPLSIRLLMIARFGSQDGHPLLDAQVLTADALKLIPWTPEELKVLFPDWRRQDSATIRQLGRVRNVLAFLAQLAEFLPRPLHPELQDWLEVRAVARTP</sequence>